<gene>
    <name evidence="1" type="ordered locus">BP1026B_I2992</name>
</gene>
<reference evidence="1 2" key="1">
    <citation type="journal article" date="2012" name="PLoS ONE">
        <title>Evolution of Burkholderia pseudomallei in recurrent melioidosis.</title>
        <authorList>
            <person name="Hayden H.S."/>
            <person name="Lim R."/>
            <person name="Brittnacher M.J."/>
            <person name="Sims E.H."/>
            <person name="Ramage E.R."/>
            <person name="Fong C."/>
            <person name="Wu Z."/>
            <person name="Crist E."/>
            <person name="Chang J."/>
            <person name="Zhou Y."/>
            <person name="Radey M."/>
            <person name="Rohmer L."/>
            <person name="Haugen E."/>
            <person name="Gillett W."/>
            <person name="Wuthiekanun V."/>
            <person name="Peacock S.J."/>
            <person name="Kaul R."/>
            <person name="Miller S.I."/>
            <person name="Manoil C."/>
            <person name="Jacobs M.A."/>
        </authorList>
    </citation>
    <scope>NUCLEOTIDE SEQUENCE [LARGE SCALE GENOMIC DNA]</scope>
    <source>
        <strain evidence="1 2">1026b</strain>
    </source>
</reference>
<organism evidence="1 2">
    <name type="scientific">Burkholderia pseudomallei (strain 1026b)</name>
    <dbReference type="NCBI Taxonomy" id="884204"/>
    <lineage>
        <taxon>Bacteria</taxon>
        <taxon>Pseudomonadati</taxon>
        <taxon>Pseudomonadota</taxon>
        <taxon>Betaproteobacteria</taxon>
        <taxon>Burkholderiales</taxon>
        <taxon>Burkholderiaceae</taxon>
        <taxon>Burkholderia</taxon>
        <taxon>pseudomallei group</taxon>
    </lineage>
</organism>
<evidence type="ECO:0000313" key="1">
    <source>
        <dbReference type="EMBL" id="AFI67577.1"/>
    </source>
</evidence>
<dbReference type="EMBL" id="CP002833">
    <property type="protein sequence ID" value="AFI67577.1"/>
    <property type="molecule type" value="Genomic_DNA"/>
</dbReference>
<dbReference type="Proteomes" id="UP000010087">
    <property type="component" value="Chromosome 1"/>
</dbReference>
<accession>A0A0H3HNS2</accession>
<dbReference type="AlphaFoldDB" id="A0A0H3HNS2"/>
<name>A0A0H3HNS2_BURP2</name>
<protein>
    <submittedName>
        <fullName evidence="1">Uncharacterized protein</fullName>
    </submittedName>
</protein>
<proteinExistence type="predicted"/>
<evidence type="ECO:0000313" key="2">
    <source>
        <dbReference type="Proteomes" id="UP000010087"/>
    </source>
</evidence>
<dbReference type="KEGG" id="bpz:BP1026B_I2992"/>
<sequence>MPEFPFCYRFLKADSYCWSPISGSGAVSVCFTGNSGKGC</sequence>